<sequence length="224" mass="24989">MPESILLRVRRLLSARVEDSIDAMERANSDATMREAIREVGRVVDEVRADKERVMARRLQAARQQEMIGKKVAELTDKARFALKEGRDDLAEGAVSRQIDFEEQGRQLDQVQSLARDEEAKLDESLQALRTRQRQMEEALTAFLAARTEAALGGDTGKVVKRDVERSVERAEAAFDRAMTGNGGVKFARGDVEAINRVAEIDGLQKSATVAERLAALRRELQPS</sequence>
<dbReference type="AlphaFoldDB" id="Q07M37"/>
<dbReference type="eggNOG" id="COG1842">
    <property type="taxonomic scope" value="Bacteria"/>
</dbReference>
<name>Q07M37_RHOP5</name>
<evidence type="ECO:0000256" key="1">
    <source>
        <dbReference type="ARBA" id="ARBA00043985"/>
    </source>
</evidence>
<evidence type="ECO:0000313" key="2">
    <source>
        <dbReference type="EMBL" id="ABJ06997.1"/>
    </source>
</evidence>
<reference evidence="2" key="1">
    <citation type="submission" date="2006-09" db="EMBL/GenBank/DDBJ databases">
        <title>Complete sequence of Rhodopseudomonas palustris BisA53.</title>
        <authorList>
            <consortium name="US DOE Joint Genome Institute"/>
            <person name="Copeland A."/>
            <person name="Lucas S."/>
            <person name="Lapidus A."/>
            <person name="Barry K."/>
            <person name="Detter J.C."/>
            <person name="Glavina del Rio T."/>
            <person name="Hammon N."/>
            <person name="Israni S."/>
            <person name="Dalin E."/>
            <person name="Tice H."/>
            <person name="Pitluck S."/>
            <person name="Chain P."/>
            <person name="Malfatti S."/>
            <person name="Shin M."/>
            <person name="Vergez L."/>
            <person name="Schmutz J."/>
            <person name="Larimer F."/>
            <person name="Land M."/>
            <person name="Hauser L."/>
            <person name="Pelletier D.A."/>
            <person name="Kyrpides N."/>
            <person name="Kim E."/>
            <person name="Harwood C.S."/>
            <person name="Oda Y."/>
            <person name="Richardson P."/>
        </authorList>
    </citation>
    <scope>NUCLEOTIDE SEQUENCE [LARGE SCALE GENOMIC DNA]</scope>
    <source>
        <strain evidence="2">BisA53</strain>
    </source>
</reference>
<dbReference type="OrthoDB" id="7594610at2"/>
<dbReference type="EMBL" id="CP000463">
    <property type="protein sequence ID" value="ABJ06997.1"/>
    <property type="molecule type" value="Genomic_DNA"/>
</dbReference>
<accession>Q07M37</accession>
<proteinExistence type="inferred from homology"/>
<protein>
    <submittedName>
        <fullName evidence="2">Phage shock protein A, PspA</fullName>
    </submittedName>
</protein>
<organism evidence="2">
    <name type="scientific">Rhodopseudomonas palustris (strain BisA53)</name>
    <dbReference type="NCBI Taxonomy" id="316055"/>
    <lineage>
        <taxon>Bacteria</taxon>
        <taxon>Pseudomonadati</taxon>
        <taxon>Pseudomonadota</taxon>
        <taxon>Alphaproteobacteria</taxon>
        <taxon>Hyphomicrobiales</taxon>
        <taxon>Nitrobacteraceae</taxon>
        <taxon>Rhodopseudomonas</taxon>
    </lineage>
</organism>
<comment type="similarity">
    <text evidence="1">Belongs to the PspA/Vipp/IM30 family.</text>
</comment>
<dbReference type="HOGENOM" id="CLU_1233804_0_0_5"/>
<dbReference type="Pfam" id="PF04012">
    <property type="entry name" value="PspA_IM30"/>
    <property type="match status" value="1"/>
</dbReference>
<dbReference type="STRING" id="316055.RPE_3060"/>
<dbReference type="KEGG" id="rpe:RPE_3060"/>
<gene>
    <name evidence="2" type="ordered locus">RPE_3060</name>
</gene>
<dbReference type="InterPro" id="IPR007157">
    <property type="entry name" value="PspA_VIPP1"/>
</dbReference>